<proteinExistence type="predicted"/>
<gene>
    <name evidence="1" type="ORF">J2T07_002588</name>
</gene>
<name>A0ABT9SZF9_9GAMM</name>
<dbReference type="Proteomes" id="UP001237737">
    <property type="component" value="Unassembled WGS sequence"/>
</dbReference>
<protein>
    <submittedName>
        <fullName evidence="1">Uncharacterized protein</fullName>
    </submittedName>
</protein>
<evidence type="ECO:0000313" key="2">
    <source>
        <dbReference type="Proteomes" id="UP001237737"/>
    </source>
</evidence>
<dbReference type="RefSeq" id="WP_306850489.1">
    <property type="nucleotide sequence ID" value="NZ_JAUSSK010000003.1"/>
</dbReference>
<sequence length="145" mass="16350">MSFAPRRSLPGPCQVTAHAVDEACKELGYALDILYAAEAEWNERMPRSAGDMRMADLRHTCRYLEDIAPYRGVAEAITLLWRAQRRLRAMRDADYVDIAEACTLLQRISDASEWSRPAVLFAGRCHCLLPAWPASLTAHRLTADM</sequence>
<dbReference type="EMBL" id="JAUSSK010000003">
    <property type="protein sequence ID" value="MDQ0010398.1"/>
    <property type="molecule type" value="Genomic_DNA"/>
</dbReference>
<organism evidence="1 2">
    <name type="scientific">Luteibacter jiangsuensis</name>
    <dbReference type="NCBI Taxonomy" id="637577"/>
    <lineage>
        <taxon>Bacteria</taxon>
        <taxon>Pseudomonadati</taxon>
        <taxon>Pseudomonadota</taxon>
        <taxon>Gammaproteobacteria</taxon>
        <taxon>Lysobacterales</taxon>
        <taxon>Rhodanobacteraceae</taxon>
        <taxon>Luteibacter</taxon>
    </lineage>
</organism>
<keyword evidence="2" id="KW-1185">Reference proteome</keyword>
<accession>A0ABT9SZF9</accession>
<evidence type="ECO:0000313" key="1">
    <source>
        <dbReference type="EMBL" id="MDQ0010398.1"/>
    </source>
</evidence>
<reference evidence="1 2" key="1">
    <citation type="submission" date="2023-07" db="EMBL/GenBank/DDBJ databases">
        <title>Sorghum-associated microbial communities from plants grown in Nebraska, USA.</title>
        <authorList>
            <person name="Schachtman D."/>
        </authorList>
    </citation>
    <scope>NUCLEOTIDE SEQUENCE [LARGE SCALE GENOMIC DNA]</scope>
    <source>
        <strain evidence="1 2">CC60</strain>
    </source>
</reference>
<comment type="caution">
    <text evidence="1">The sequence shown here is derived from an EMBL/GenBank/DDBJ whole genome shotgun (WGS) entry which is preliminary data.</text>
</comment>